<keyword evidence="3" id="KW-1185">Reference proteome</keyword>
<feature type="compositionally biased region" description="Basic and acidic residues" evidence="1">
    <location>
        <begin position="469"/>
        <end position="489"/>
    </location>
</feature>
<evidence type="ECO:0000313" key="2">
    <source>
        <dbReference type="EMBL" id="WWD04447.1"/>
    </source>
</evidence>
<dbReference type="GeneID" id="91101320"/>
<feature type="compositionally biased region" description="Basic and acidic residues" evidence="1">
    <location>
        <begin position="344"/>
        <end position="358"/>
    </location>
</feature>
<feature type="compositionally biased region" description="Acidic residues" evidence="1">
    <location>
        <begin position="60"/>
        <end position="88"/>
    </location>
</feature>
<proteinExistence type="predicted"/>
<organism evidence="2 3">
    <name type="scientific">Kwoniella europaea PYCC6329</name>
    <dbReference type="NCBI Taxonomy" id="1423913"/>
    <lineage>
        <taxon>Eukaryota</taxon>
        <taxon>Fungi</taxon>
        <taxon>Dikarya</taxon>
        <taxon>Basidiomycota</taxon>
        <taxon>Agaricomycotina</taxon>
        <taxon>Tremellomycetes</taxon>
        <taxon>Tremellales</taxon>
        <taxon>Cryptococcaceae</taxon>
        <taxon>Kwoniella</taxon>
    </lineage>
</organism>
<name>A0AAX4KFF7_9TREE</name>
<dbReference type="RefSeq" id="XP_066082414.1">
    <property type="nucleotide sequence ID" value="XM_066226317.1"/>
</dbReference>
<dbReference type="Proteomes" id="UP001358614">
    <property type="component" value="Chromosome 1"/>
</dbReference>
<dbReference type="CDD" id="cd11655">
    <property type="entry name" value="rap1_myb-like"/>
    <property type="match status" value="1"/>
</dbReference>
<feature type="compositionally biased region" description="Basic and acidic residues" evidence="1">
    <location>
        <begin position="89"/>
        <end position="105"/>
    </location>
</feature>
<feature type="compositionally biased region" description="Gly residues" evidence="1">
    <location>
        <begin position="531"/>
        <end position="544"/>
    </location>
</feature>
<feature type="region of interest" description="Disordered" evidence="1">
    <location>
        <begin position="469"/>
        <end position="500"/>
    </location>
</feature>
<dbReference type="AlphaFoldDB" id="A0AAX4KFF7"/>
<dbReference type="EMBL" id="CP144089">
    <property type="protein sequence ID" value="WWD04447.1"/>
    <property type="molecule type" value="Genomic_DNA"/>
</dbReference>
<accession>A0AAX4KFF7</accession>
<feature type="region of interest" description="Disordered" evidence="1">
    <location>
        <begin position="527"/>
        <end position="674"/>
    </location>
</feature>
<feature type="region of interest" description="Disordered" evidence="1">
    <location>
        <begin position="308"/>
        <end position="382"/>
    </location>
</feature>
<evidence type="ECO:0000256" key="1">
    <source>
        <dbReference type="SAM" id="MobiDB-lite"/>
    </source>
</evidence>
<evidence type="ECO:0000313" key="3">
    <source>
        <dbReference type="Proteomes" id="UP001358614"/>
    </source>
</evidence>
<feature type="compositionally biased region" description="Acidic residues" evidence="1">
    <location>
        <begin position="490"/>
        <end position="500"/>
    </location>
</feature>
<feature type="compositionally biased region" description="Basic and acidic residues" evidence="1">
    <location>
        <begin position="553"/>
        <end position="564"/>
    </location>
</feature>
<dbReference type="KEGG" id="ker:91101320"/>
<feature type="compositionally biased region" description="Polar residues" evidence="1">
    <location>
        <begin position="328"/>
        <end position="341"/>
    </location>
</feature>
<feature type="compositionally biased region" description="Low complexity" evidence="1">
    <location>
        <begin position="565"/>
        <end position="577"/>
    </location>
</feature>
<feature type="compositionally biased region" description="Basic and acidic residues" evidence="1">
    <location>
        <begin position="656"/>
        <end position="668"/>
    </location>
</feature>
<sequence length="725" mass="82120">MSASASSSRRQHQDASEEELIYPSERSQSATTTSRRRSTRTAALKANRASAKQARSEDRPVDEDGNGNDDESESESEYEYEEKDDDEREDTKSETDLESELENREGGILSNSEGERWLKVGEPFPWEEVEWYFDESIEEDMRTHLGKRIDKMKGSQTLDPEQADLLLINPHPNRINPDRSKYLRGLGHVRRRLARVLPYNWLSKCYFSKSVEPPTQPSVQPIFLDEEGKGLKVAVLKLGEGVDGDKLRRSVMVDLETNGAMIVSSPIDAEVVILPPSHPYITTPPKQDELKHITWHTPDWVREKIKIARHVPKSKANPKLSKGESRSNDTSSQKTRTNLKSVKSKSEVNRGKSKRDSSDESESDSEELRPSPRRTTSRTEFTPSDRDFLARWLAHHRPDQVGRTTRSLYKRLERYNPSHPFFKHASRHPHSAWHEHFKRNRSKLGMDGKVLEDLVDEYVDKGIDRRLTTRMERKGKGKEKANPHKVRENENDDGSEYEETDAAEIRAAGKKGGEKRKIVRGARKVTSPMRLGGGNAMHNGGGGQTTAAVNEYQENRDAEGRLEVVVEGEGQEENGNANEDESERGDQDVQPVVQFDRTKNGDQGEDVNMDEPVLPQTNKSDELPAQEGVVNAGGREDSEVVDEALEQSFQTSNESRLMDDPAHERDAGVVDGNQVAVEDEYGQDDLGRLRKREKYKKPVVVMNTQGEAEGEIIGSQRRSKRLKKR</sequence>
<evidence type="ECO:0008006" key="4">
    <source>
        <dbReference type="Google" id="ProtNLM"/>
    </source>
</evidence>
<feature type="compositionally biased region" description="Low complexity" evidence="1">
    <location>
        <begin position="24"/>
        <end position="33"/>
    </location>
</feature>
<gene>
    <name evidence="2" type="ORF">V865_002516</name>
</gene>
<dbReference type="Gene3D" id="1.10.10.60">
    <property type="entry name" value="Homeodomain-like"/>
    <property type="match status" value="1"/>
</dbReference>
<protein>
    <recommendedName>
        <fullName evidence="4">BRCT domain-containing protein</fullName>
    </recommendedName>
</protein>
<feature type="region of interest" description="Disordered" evidence="1">
    <location>
        <begin position="1"/>
        <end position="109"/>
    </location>
</feature>
<reference evidence="2 3" key="1">
    <citation type="submission" date="2024-01" db="EMBL/GenBank/DDBJ databases">
        <title>Comparative genomics of Cryptococcus and Kwoniella reveals pathogenesis evolution and contrasting modes of karyotype evolution via chromosome fusion or intercentromeric recombination.</title>
        <authorList>
            <person name="Coelho M.A."/>
            <person name="David-Palma M."/>
            <person name="Shea T."/>
            <person name="Bowers K."/>
            <person name="McGinley-Smith S."/>
            <person name="Mohammad A.W."/>
            <person name="Gnirke A."/>
            <person name="Yurkov A.M."/>
            <person name="Nowrousian M."/>
            <person name="Sun S."/>
            <person name="Cuomo C.A."/>
            <person name="Heitman J."/>
        </authorList>
    </citation>
    <scope>NUCLEOTIDE SEQUENCE [LARGE SCALE GENOMIC DNA]</scope>
    <source>
        <strain evidence="2 3">PYCC6329</strain>
    </source>
</reference>